<feature type="region of interest" description="Disordered" evidence="1">
    <location>
        <begin position="194"/>
        <end position="216"/>
    </location>
</feature>
<reference evidence="2" key="1">
    <citation type="journal article" date="2022" name="Front. Microbiol.">
        <title>New perspectives on an old grouping: The genomic and phenotypic variability of Oxalobacter formigenes and the implications for calcium oxalate stone prevention.</title>
        <authorList>
            <person name="Chmiel J.A."/>
            <person name="Carr C."/>
            <person name="Stuivenberg G.A."/>
            <person name="Venema R."/>
            <person name="Chanyi R.M."/>
            <person name="Al K.F."/>
            <person name="Giguere D."/>
            <person name="Say H."/>
            <person name="Akouris P.P."/>
            <person name="Dominguez Romero S.A."/>
            <person name="Kwong A."/>
            <person name="Tai V."/>
            <person name="Koval S.F."/>
            <person name="Razvi H."/>
            <person name="Bjazevic J."/>
            <person name="Burton J.P."/>
        </authorList>
    </citation>
    <scope>NUCLEOTIDE SEQUENCE</scope>
    <source>
        <strain evidence="2">OxK</strain>
    </source>
</reference>
<sequence>MVPNRLRTDITTYDPVTVSYMDWDKINNAIASGSLYNGPKTVTPDAREKLYEDQRDAVYEINSREVNHQYGDAERNNRFGLARHGLMGGSADVDSNARLQEITNEGLMKASGIADSAAASLRAKDESARQSLISMAQSGIDTGTAQKMAVESLDSTSQEAQSARSGASVGDLFGGLSQAYLRYNNLNGSGTNLFNTGNQGSSLSTRSSYGGNTSRS</sequence>
<organism evidence="2">
    <name type="scientific">Oxalobacter aliiformigenes</name>
    <dbReference type="NCBI Taxonomy" id="2946593"/>
    <lineage>
        <taxon>Bacteria</taxon>
        <taxon>Pseudomonadati</taxon>
        <taxon>Pseudomonadota</taxon>
        <taxon>Betaproteobacteria</taxon>
        <taxon>Burkholderiales</taxon>
        <taxon>Oxalobacteraceae</taxon>
        <taxon>Oxalobacter</taxon>
    </lineage>
</organism>
<gene>
    <name evidence="2" type="ORF">NB646_05805</name>
</gene>
<accession>A0A9E9NS81</accession>
<dbReference type="EMBL" id="CP098251">
    <property type="protein sequence ID" value="WAV90388.1"/>
    <property type="molecule type" value="Genomic_DNA"/>
</dbReference>
<dbReference type="Proteomes" id="UP001164819">
    <property type="component" value="Chromosome"/>
</dbReference>
<evidence type="ECO:0000256" key="1">
    <source>
        <dbReference type="SAM" id="MobiDB-lite"/>
    </source>
</evidence>
<dbReference type="AlphaFoldDB" id="A0A9E9NS81"/>
<dbReference type="RefSeq" id="WP_269315483.1">
    <property type="nucleotide sequence ID" value="NZ_CP098251.1"/>
</dbReference>
<evidence type="ECO:0000313" key="2">
    <source>
        <dbReference type="EMBL" id="WAV90388.1"/>
    </source>
</evidence>
<name>A0A9E9NS81_9BURK</name>
<protein>
    <submittedName>
        <fullName evidence="2">Uncharacterized protein</fullName>
    </submittedName>
</protein>
<proteinExistence type="predicted"/>